<dbReference type="WBParaSite" id="ES5_v2.g12524.t1">
    <property type="protein sequence ID" value="ES5_v2.g12524.t1"/>
    <property type="gene ID" value="ES5_v2.g12524"/>
</dbReference>
<organism evidence="1 2">
    <name type="scientific">Panagrolaimus sp. ES5</name>
    <dbReference type="NCBI Taxonomy" id="591445"/>
    <lineage>
        <taxon>Eukaryota</taxon>
        <taxon>Metazoa</taxon>
        <taxon>Ecdysozoa</taxon>
        <taxon>Nematoda</taxon>
        <taxon>Chromadorea</taxon>
        <taxon>Rhabditida</taxon>
        <taxon>Tylenchina</taxon>
        <taxon>Panagrolaimomorpha</taxon>
        <taxon>Panagrolaimoidea</taxon>
        <taxon>Panagrolaimidae</taxon>
        <taxon>Panagrolaimus</taxon>
    </lineage>
</organism>
<protein>
    <submittedName>
        <fullName evidence="2">SLC26A/SulP transporter domain-containing protein</fullName>
    </submittedName>
</protein>
<evidence type="ECO:0000313" key="1">
    <source>
        <dbReference type="Proteomes" id="UP000887579"/>
    </source>
</evidence>
<name>A0AC34F648_9BILA</name>
<evidence type="ECO:0000313" key="2">
    <source>
        <dbReference type="WBParaSite" id="ES5_v2.g12524.t1"/>
    </source>
</evidence>
<dbReference type="Proteomes" id="UP000887579">
    <property type="component" value="Unplaced"/>
</dbReference>
<proteinExistence type="predicted"/>
<accession>A0AC34F648</accession>
<reference evidence="2" key="1">
    <citation type="submission" date="2022-11" db="UniProtKB">
        <authorList>
            <consortium name="WormBaseParasite"/>
        </authorList>
    </citation>
    <scope>IDENTIFICATION</scope>
</reference>
<sequence>MSSRAYEYEISRKIYNQEEFDKEFNYEPSPKSWKDCFPTTSSWDRKYYSEQLKIWFPFLDWIPKYQKSFLVPDILGGLTVAIMSVPQAMAYAHLANLPPVIGLYTSFLPALMYAFFGTCMHTSIGMFAVVALMVRDVISHQVPNAEDVVANMSTIDGGGVPLSARPDVQVVVTLTFLVGCVMIAMALLQVHMFASYLSESLISGFTTAASIHVVLSQIPPLLGLEGVTERSGFLKVYYTLYDIFSRISHTNFAVLILSAACVIPLYIGRTYMNPAIKEKLCSLPVPLELIVVVITTVLSQFCDFQTTYKMDILDKIQEGFPAPIFPQFSKFGDLLPHAAIIALVIYSVTFSVGKLFGKNHKYKVDPSQELRALALCQIIPSFFLCHPSSVSLSRSQIVAQAGSKTQFANIVSAFLMLVVILWAAPLLESLPMAVLASIVVVALKTMLMQCTECAELWRTSKYDFAIWIFSFGITMIWDVSEGLIASLAFAIVSIAVRFQWTNNRVLGRIDHTELYREQELYQ</sequence>